<organism evidence="1 2">
    <name type="scientific">Halteria grandinella</name>
    <dbReference type="NCBI Taxonomy" id="5974"/>
    <lineage>
        <taxon>Eukaryota</taxon>
        <taxon>Sar</taxon>
        <taxon>Alveolata</taxon>
        <taxon>Ciliophora</taxon>
        <taxon>Intramacronucleata</taxon>
        <taxon>Spirotrichea</taxon>
        <taxon>Stichotrichia</taxon>
        <taxon>Sporadotrichida</taxon>
        <taxon>Halteriidae</taxon>
        <taxon>Halteria</taxon>
    </lineage>
</organism>
<comment type="caution">
    <text evidence="1">The sequence shown here is derived from an EMBL/GenBank/DDBJ whole genome shotgun (WGS) entry which is preliminary data.</text>
</comment>
<gene>
    <name evidence="1" type="ORF">FGO68_gene4013</name>
</gene>
<evidence type="ECO:0000313" key="1">
    <source>
        <dbReference type="EMBL" id="TNV85974.1"/>
    </source>
</evidence>
<dbReference type="Proteomes" id="UP000785679">
    <property type="component" value="Unassembled WGS sequence"/>
</dbReference>
<protein>
    <submittedName>
        <fullName evidence="1">Uncharacterized protein</fullName>
    </submittedName>
</protein>
<proteinExistence type="predicted"/>
<dbReference type="Pfam" id="PF13848">
    <property type="entry name" value="Thioredoxin_6"/>
    <property type="match status" value="1"/>
</dbReference>
<dbReference type="AlphaFoldDB" id="A0A8J8P517"/>
<reference evidence="1" key="1">
    <citation type="submission" date="2019-06" db="EMBL/GenBank/DDBJ databases">
        <authorList>
            <person name="Zheng W."/>
        </authorList>
    </citation>
    <scope>NUCLEOTIDE SEQUENCE</scope>
    <source>
        <strain evidence="1">QDHG01</strain>
    </source>
</reference>
<keyword evidence="2" id="KW-1185">Reference proteome</keyword>
<name>A0A8J8P517_HALGN</name>
<dbReference type="SUPFAM" id="SSF52833">
    <property type="entry name" value="Thioredoxin-like"/>
    <property type="match status" value="1"/>
</dbReference>
<dbReference type="InterPro" id="IPR036249">
    <property type="entry name" value="Thioredoxin-like_sf"/>
</dbReference>
<sequence length="401" mass="46331">MLRQEFERGQFKYKNKSIPILRVDISQKYAYIDKDHLRTDQIPSLLIYFEGEFLIYDGTNRDSPAELLHFINKLITPVVTLNTEEDIQKFLALENEWQETTKFFGNNSVALGKIYSDRKTKTRVIAFVYDKRDFNDELKNIRWTGKSSAKRDELRIGLVTDKKLIKKYKANYGTLWFPEGAYSTVVLKRNDGKTFSHDLLAGNPQMGFMYWVNKKSVREVEEMNVDTFRIFEMIRQPICIAFVDLQSTDKKVQKESIELVDSILPEVAPAFFHGLIISYADNTIYNKHRKLLGITHNRIPAISINNNEQKVVPYPQNAALTADKLKTWLMKFVKGELQAKDSGFGEVIDVDIKHMLSSVQHVIRSEFVPAVYEEGTDAFVFVYTTAVEDEAQPAHSSREVQ</sequence>
<accession>A0A8J8P517</accession>
<dbReference type="EMBL" id="RRYP01001420">
    <property type="protein sequence ID" value="TNV85974.1"/>
    <property type="molecule type" value="Genomic_DNA"/>
</dbReference>
<dbReference type="Gene3D" id="3.40.30.10">
    <property type="entry name" value="Glutaredoxin"/>
    <property type="match status" value="1"/>
</dbReference>
<evidence type="ECO:0000313" key="2">
    <source>
        <dbReference type="Proteomes" id="UP000785679"/>
    </source>
</evidence>
<dbReference type="OrthoDB" id="427280at2759"/>